<protein>
    <submittedName>
        <fullName evidence="2">Uncharacterized protein</fullName>
    </submittedName>
</protein>
<sequence length="116" mass="13439">MGKWYSFFTISDQIVLQGDTPCTRGASTTKNAIDANRLDTHCTNAHNNMEITKRRIISRENVGYREQSNNYLKRSDKIKSNNKKRINYKIESSEQIKQQQQEQPKQSAKRSSKATL</sequence>
<evidence type="ECO:0000313" key="2">
    <source>
        <dbReference type="EMBL" id="KAL3872992.1"/>
    </source>
</evidence>
<dbReference type="EMBL" id="JBJQND010000006">
    <property type="protein sequence ID" value="KAL3872992.1"/>
    <property type="molecule type" value="Genomic_DNA"/>
</dbReference>
<feature type="region of interest" description="Disordered" evidence="1">
    <location>
        <begin position="90"/>
        <end position="116"/>
    </location>
</feature>
<accession>A0ABD3WJT1</accession>
<name>A0ABD3WJT1_SINWO</name>
<comment type="caution">
    <text evidence="2">The sequence shown here is derived from an EMBL/GenBank/DDBJ whole genome shotgun (WGS) entry which is preliminary data.</text>
</comment>
<evidence type="ECO:0000256" key="1">
    <source>
        <dbReference type="SAM" id="MobiDB-lite"/>
    </source>
</evidence>
<organism evidence="2 3">
    <name type="scientific">Sinanodonta woodiana</name>
    <name type="common">Chinese pond mussel</name>
    <name type="synonym">Anodonta woodiana</name>
    <dbReference type="NCBI Taxonomy" id="1069815"/>
    <lineage>
        <taxon>Eukaryota</taxon>
        <taxon>Metazoa</taxon>
        <taxon>Spiralia</taxon>
        <taxon>Lophotrochozoa</taxon>
        <taxon>Mollusca</taxon>
        <taxon>Bivalvia</taxon>
        <taxon>Autobranchia</taxon>
        <taxon>Heteroconchia</taxon>
        <taxon>Palaeoheterodonta</taxon>
        <taxon>Unionida</taxon>
        <taxon>Unionoidea</taxon>
        <taxon>Unionidae</taxon>
        <taxon>Unioninae</taxon>
        <taxon>Sinanodonta</taxon>
    </lineage>
</organism>
<reference evidence="2 3" key="1">
    <citation type="submission" date="2024-11" db="EMBL/GenBank/DDBJ databases">
        <title>Chromosome-level genome assembly of the freshwater bivalve Anodonta woodiana.</title>
        <authorList>
            <person name="Chen X."/>
        </authorList>
    </citation>
    <scope>NUCLEOTIDE SEQUENCE [LARGE SCALE GENOMIC DNA]</scope>
    <source>
        <strain evidence="2">MN2024</strain>
        <tissue evidence="2">Gills</tissue>
    </source>
</reference>
<dbReference type="AlphaFoldDB" id="A0ABD3WJT1"/>
<keyword evidence="3" id="KW-1185">Reference proteome</keyword>
<proteinExistence type="predicted"/>
<gene>
    <name evidence="2" type="ORF">ACJMK2_036157</name>
</gene>
<feature type="compositionally biased region" description="Low complexity" evidence="1">
    <location>
        <begin position="90"/>
        <end position="106"/>
    </location>
</feature>
<feature type="compositionally biased region" description="Basic residues" evidence="1">
    <location>
        <begin position="107"/>
        <end position="116"/>
    </location>
</feature>
<dbReference type="Proteomes" id="UP001634394">
    <property type="component" value="Unassembled WGS sequence"/>
</dbReference>
<evidence type="ECO:0000313" key="3">
    <source>
        <dbReference type="Proteomes" id="UP001634394"/>
    </source>
</evidence>